<organism evidence="1 2">
    <name type="scientific">Aquarana catesbeiana</name>
    <name type="common">American bullfrog</name>
    <name type="synonym">Rana catesbeiana</name>
    <dbReference type="NCBI Taxonomy" id="8400"/>
    <lineage>
        <taxon>Eukaryota</taxon>
        <taxon>Metazoa</taxon>
        <taxon>Chordata</taxon>
        <taxon>Craniata</taxon>
        <taxon>Vertebrata</taxon>
        <taxon>Euteleostomi</taxon>
        <taxon>Amphibia</taxon>
        <taxon>Batrachia</taxon>
        <taxon>Anura</taxon>
        <taxon>Neobatrachia</taxon>
        <taxon>Ranoidea</taxon>
        <taxon>Ranidae</taxon>
        <taxon>Aquarana</taxon>
    </lineage>
</organism>
<protein>
    <recommendedName>
        <fullName evidence="3">TNFR-Cys domain-containing protein</fullName>
    </recommendedName>
</protein>
<evidence type="ECO:0008006" key="3">
    <source>
        <dbReference type="Google" id="ProtNLM"/>
    </source>
</evidence>
<evidence type="ECO:0000313" key="2">
    <source>
        <dbReference type="Proteomes" id="UP000228934"/>
    </source>
</evidence>
<evidence type="ECO:0000313" key="1">
    <source>
        <dbReference type="EMBL" id="PIO10960.1"/>
    </source>
</evidence>
<feature type="non-terminal residue" evidence="1">
    <location>
        <position position="96"/>
    </location>
</feature>
<proteinExistence type="predicted"/>
<dbReference type="OrthoDB" id="9408020at2759"/>
<sequence>MECTTCLTQYGQITVSECKREKDTECGCPEGHFKQYSGQDFTCQECTICRNGTQAFKCKLSSCKWPMKRVAQLQRGMIEISMHARSKKIKNLPNKR</sequence>
<reference evidence="2" key="1">
    <citation type="journal article" date="2017" name="Nat. Commun.">
        <title>The North American bullfrog draft genome provides insight into hormonal regulation of long noncoding RNA.</title>
        <authorList>
            <person name="Hammond S.A."/>
            <person name="Warren R.L."/>
            <person name="Vandervalk B.P."/>
            <person name="Kucuk E."/>
            <person name="Khan H."/>
            <person name="Gibb E.A."/>
            <person name="Pandoh P."/>
            <person name="Kirk H."/>
            <person name="Zhao Y."/>
            <person name="Jones M."/>
            <person name="Mungall A.J."/>
            <person name="Coope R."/>
            <person name="Pleasance S."/>
            <person name="Moore R.A."/>
            <person name="Holt R.A."/>
            <person name="Round J.M."/>
            <person name="Ohora S."/>
            <person name="Walle B.V."/>
            <person name="Veldhoen N."/>
            <person name="Helbing C.C."/>
            <person name="Birol I."/>
        </authorList>
    </citation>
    <scope>NUCLEOTIDE SEQUENCE [LARGE SCALE GENOMIC DNA]</scope>
</reference>
<name>A0A2G9Q5W3_AQUCT</name>
<dbReference type="Proteomes" id="UP000228934">
    <property type="component" value="Unassembled WGS sequence"/>
</dbReference>
<dbReference type="EMBL" id="KZ061442">
    <property type="protein sequence ID" value="PIO10960.1"/>
    <property type="molecule type" value="Genomic_DNA"/>
</dbReference>
<dbReference type="SUPFAM" id="SSF57586">
    <property type="entry name" value="TNF receptor-like"/>
    <property type="match status" value="1"/>
</dbReference>
<dbReference type="AlphaFoldDB" id="A0A2G9Q5W3"/>
<dbReference type="Gene3D" id="2.10.50.10">
    <property type="entry name" value="Tumor Necrosis Factor Receptor, subunit A, domain 2"/>
    <property type="match status" value="1"/>
</dbReference>
<gene>
    <name evidence="1" type="ORF">AB205_0124400</name>
</gene>
<accession>A0A2G9Q5W3</accession>
<keyword evidence="2" id="KW-1185">Reference proteome</keyword>